<comment type="pathway">
    <text evidence="1">One-carbon metabolism; tetrahydrofolate interconversion.</text>
</comment>
<evidence type="ECO:0000256" key="1">
    <source>
        <dbReference type="ARBA" id="ARBA00004777"/>
    </source>
</evidence>
<keyword evidence="5" id="KW-0547">Nucleotide-binding</keyword>
<dbReference type="PROSITE" id="PS00721">
    <property type="entry name" value="FTHFS_1"/>
    <property type="match status" value="1"/>
</dbReference>
<organism evidence="7">
    <name type="scientific">hydrothermal vent metagenome</name>
    <dbReference type="NCBI Taxonomy" id="652676"/>
    <lineage>
        <taxon>unclassified sequences</taxon>
        <taxon>metagenomes</taxon>
        <taxon>ecological metagenomes</taxon>
    </lineage>
</organism>
<evidence type="ECO:0000256" key="5">
    <source>
        <dbReference type="ARBA" id="ARBA00022741"/>
    </source>
</evidence>
<dbReference type="AlphaFoldDB" id="A0A160VCS1"/>
<evidence type="ECO:0000256" key="3">
    <source>
        <dbReference type="ARBA" id="ARBA00022563"/>
    </source>
</evidence>
<dbReference type="Gene3D" id="3.10.410.10">
    <property type="entry name" value="Formyltetrahydrofolate synthetase, domain 3"/>
    <property type="match status" value="1"/>
</dbReference>
<evidence type="ECO:0000313" key="7">
    <source>
        <dbReference type="EMBL" id="CUV03375.1"/>
    </source>
</evidence>
<dbReference type="UniPathway" id="UPA00193"/>
<dbReference type="Gene3D" id="3.40.50.300">
    <property type="entry name" value="P-loop containing nucleotide triphosphate hydrolases"/>
    <property type="match status" value="1"/>
</dbReference>
<dbReference type="GO" id="GO:0005524">
    <property type="term" value="F:ATP binding"/>
    <property type="evidence" value="ECO:0007669"/>
    <property type="project" value="UniProtKB-KW"/>
</dbReference>
<accession>A0A160VCS1</accession>
<dbReference type="Pfam" id="PF01268">
    <property type="entry name" value="FTHFS"/>
    <property type="match status" value="1"/>
</dbReference>
<protein>
    <recommendedName>
        <fullName evidence="2">formate--tetrahydrofolate ligase</fullName>
        <ecNumber evidence="2">6.3.4.3</ecNumber>
    </recommendedName>
</protein>
<gene>
    <name evidence="7" type="ORF">MGWOODY_Clf2592</name>
</gene>
<keyword evidence="6" id="KW-0067">ATP-binding</keyword>
<dbReference type="InterPro" id="IPR020628">
    <property type="entry name" value="Formate_THF_ligase_CS"/>
</dbReference>
<dbReference type="GO" id="GO:0035999">
    <property type="term" value="P:tetrahydrofolate interconversion"/>
    <property type="evidence" value="ECO:0007669"/>
    <property type="project" value="UniProtKB-UniPathway"/>
</dbReference>
<evidence type="ECO:0000256" key="4">
    <source>
        <dbReference type="ARBA" id="ARBA00022598"/>
    </source>
</evidence>
<proteinExistence type="inferred from homology"/>
<dbReference type="PROSITE" id="PS00722">
    <property type="entry name" value="FTHFS_2"/>
    <property type="match status" value="1"/>
</dbReference>
<dbReference type="GO" id="GO:0004329">
    <property type="term" value="F:formate-tetrahydrofolate ligase activity"/>
    <property type="evidence" value="ECO:0007669"/>
    <property type="project" value="UniProtKB-EC"/>
</dbReference>
<sequence length="547" mass="57458">MEPINQIAAGLGIKEEHLIPFGRYKAKISMDALNDVPQDRRGKLVVVTGMTPTPAGEGKTTTAVGLTQGMGRLGHKAVVNLREPSLGPIFGIKGGGTGGGKARVVPEDEINIHFTGDAHSVSSAHNLLSALVDNAVYRNEASGMDPTGIQWSRVTDASDRSLRQVIAGVGGEGNSPLRETRFDFVAASEIMAVMALSTGLEDLRSRISRIVVGTSRSGEPVSVEMLGFTGALMTLLHNTIIPNMVQTQEGQPAFIHTGPFGNIAHGCSSVVADQLGLAYADYVITEAGFGSDLGFEKFMHIKARQSGLLPSAAVLVASVRALRWHGGSARRDLAQPNLDAVVSGGVNLAHHVGIVRAFGLPVVVAINNFDGDGADEIKAAKEIALAAGATEAVECSGFADGGEGGMALAEAVVRATASATTVSPINYAYELDAPVRDKVLALAQRTYGAEDVTWTPEARRKLRYFESQGWGSLPICMAKTHLSISHDPTRRGAPSGYTFPISDIRVSVGAGFFYTLAGRIETLPGLPSRPRALDMDVDASGEVIGLS</sequence>
<dbReference type="InterPro" id="IPR027417">
    <property type="entry name" value="P-loop_NTPase"/>
</dbReference>
<evidence type="ECO:0000256" key="2">
    <source>
        <dbReference type="ARBA" id="ARBA00012295"/>
    </source>
</evidence>
<reference evidence="7" key="1">
    <citation type="submission" date="2015-10" db="EMBL/GenBank/DDBJ databases">
        <authorList>
            <person name="Gilbert D.G."/>
        </authorList>
    </citation>
    <scope>NUCLEOTIDE SEQUENCE</scope>
</reference>
<dbReference type="InterPro" id="IPR000559">
    <property type="entry name" value="Formate_THF_ligase"/>
</dbReference>
<dbReference type="NCBIfam" id="NF010030">
    <property type="entry name" value="PRK13505.1"/>
    <property type="match status" value="1"/>
</dbReference>
<dbReference type="SUPFAM" id="SSF52540">
    <property type="entry name" value="P-loop containing nucleoside triphosphate hydrolases"/>
    <property type="match status" value="1"/>
</dbReference>
<evidence type="ECO:0000256" key="6">
    <source>
        <dbReference type="ARBA" id="ARBA00022840"/>
    </source>
</evidence>
<keyword evidence="3" id="KW-0554">One-carbon metabolism</keyword>
<name>A0A160VCS1_9ZZZZ</name>
<dbReference type="HAMAP" id="MF_01543">
    <property type="entry name" value="FTHFS"/>
    <property type="match status" value="1"/>
</dbReference>
<keyword evidence="4 7" id="KW-0436">Ligase</keyword>
<dbReference type="EMBL" id="FAXA01000400">
    <property type="protein sequence ID" value="CUV03375.1"/>
    <property type="molecule type" value="Genomic_DNA"/>
</dbReference>
<dbReference type="Gene3D" id="3.30.1510.10">
    <property type="entry name" value="Domain 2, N(10)-formyltetrahydrofolate synthetase"/>
    <property type="match status" value="1"/>
</dbReference>
<dbReference type="EC" id="6.3.4.3" evidence="2"/>
<dbReference type="FunFam" id="3.10.410.10:FF:000001">
    <property type="entry name" value="Putative formate--tetrahydrofolate ligase"/>
    <property type="match status" value="1"/>
</dbReference>